<dbReference type="AlphaFoldDB" id="A0AAD1XY27"/>
<organism evidence="2 3">
    <name type="scientific">Euplotes crassus</name>
    <dbReference type="NCBI Taxonomy" id="5936"/>
    <lineage>
        <taxon>Eukaryota</taxon>
        <taxon>Sar</taxon>
        <taxon>Alveolata</taxon>
        <taxon>Ciliophora</taxon>
        <taxon>Intramacronucleata</taxon>
        <taxon>Spirotrichea</taxon>
        <taxon>Hypotrichia</taxon>
        <taxon>Euplotida</taxon>
        <taxon>Euplotidae</taxon>
        <taxon>Moneuplotes</taxon>
    </lineage>
</organism>
<accession>A0AAD1XY27</accession>
<dbReference type="EMBL" id="CAMPGE010023571">
    <property type="protein sequence ID" value="CAI2381491.1"/>
    <property type="molecule type" value="Genomic_DNA"/>
</dbReference>
<sequence length="134" mass="15866">MKPQHFSTIRGNLSPSRWDMEESDRDMSRQKKAVEDDDTADKTISHAWPITIDKIRTCNRKSFIDRDNPLRNIVEGPFSPQEEKKVKGKQNYFRKPQAIKRILERFLPVGSERARLPAQRRRHLWNRIKSASPR</sequence>
<feature type="region of interest" description="Disordered" evidence="1">
    <location>
        <begin position="70"/>
        <end position="92"/>
    </location>
</feature>
<dbReference type="Proteomes" id="UP001295684">
    <property type="component" value="Unassembled WGS sequence"/>
</dbReference>
<comment type="caution">
    <text evidence="2">The sequence shown here is derived from an EMBL/GenBank/DDBJ whole genome shotgun (WGS) entry which is preliminary data.</text>
</comment>
<reference evidence="2" key="1">
    <citation type="submission" date="2023-07" db="EMBL/GenBank/DDBJ databases">
        <authorList>
            <consortium name="AG Swart"/>
            <person name="Singh M."/>
            <person name="Singh A."/>
            <person name="Seah K."/>
            <person name="Emmerich C."/>
        </authorList>
    </citation>
    <scope>NUCLEOTIDE SEQUENCE</scope>
    <source>
        <strain evidence="2">DP1</strain>
    </source>
</reference>
<protein>
    <submittedName>
        <fullName evidence="2">Uncharacterized protein</fullName>
    </submittedName>
</protein>
<evidence type="ECO:0000313" key="3">
    <source>
        <dbReference type="Proteomes" id="UP001295684"/>
    </source>
</evidence>
<feature type="compositionally biased region" description="Basic and acidic residues" evidence="1">
    <location>
        <begin position="25"/>
        <end position="40"/>
    </location>
</feature>
<keyword evidence="3" id="KW-1185">Reference proteome</keyword>
<evidence type="ECO:0000313" key="2">
    <source>
        <dbReference type="EMBL" id="CAI2381491.1"/>
    </source>
</evidence>
<feature type="region of interest" description="Disordered" evidence="1">
    <location>
        <begin position="1"/>
        <end position="40"/>
    </location>
</feature>
<gene>
    <name evidence="2" type="ORF">ECRASSUSDP1_LOCUS22947</name>
</gene>
<feature type="compositionally biased region" description="Polar residues" evidence="1">
    <location>
        <begin position="1"/>
        <end position="15"/>
    </location>
</feature>
<evidence type="ECO:0000256" key="1">
    <source>
        <dbReference type="SAM" id="MobiDB-lite"/>
    </source>
</evidence>
<proteinExistence type="predicted"/>
<name>A0AAD1XY27_EUPCR</name>